<reference evidence="1" key="2">
    <citation type="submission" date="2021-04" db="EMBL/GenBank/DDBJ databases">
        <authorList>
            <person name="Gilroy R."/>
        </authorList>
    </citation>
    <scope>NUCLEOTIDE SEQUENCE</scope>
    <source>
        <strain evidence="1">G4-2901</strain>
    </source>
</reference>
<accession>A0A948WWS2</accession>
<dbReference type="Gene3D" id="3.40.50.300">
    <property type="entry name" value="P-loop containing nucleotide triphosphate hydrolases"/>
    <property type="match status" value="1"/>
</dbReference>
<evidence type="ECO:0000313" key="2">
    <source>
        <dbReference type="Proteomes" id="UP000783796"/>
    </source>
</evidence>
<organism evidence="1 2">
    <name type="scientific">Candidatus Phocaeicola faecigallinarum</name>
    <dbReference type="NCBI Taxonomy" id="2838732"/>
    <lineage>
        <taxon>Bacteria</taxon>
        <taxon>Pseudomonadati</taxon>
        <taxon>Bacteroidota</taxon>
        <taxon>Bacteroidia</taxon>
        <taxon>Bacteroidales</taxon>
        <taxon>Bacteroidaceae</taxon>
        <taxon>Phocaeicola</taxon>
    </lineage>
</organism>
<protein>
    <submittedName>
        <fullName evidence="1">ATP-binding protein</fullName>
    </submittedName>
</protein>
<dbReference type="EMBL" id="JAHLFW010000060">
    <property type="protein sequence ID" value="MBU3837990.1"/>
    <property type="molecule type" value="Genomic_DNA"/>
</dbReference>
<gene>
    <name evidence="1" type="ORF">H9777_06685</name>
</gene>
<sequence>MRHIVIRNLGPLAEADVFLNKINIIVGPQSAGKSCLLKTACFCNWVEKRIQLSQDTDAFKENGVFENKFLEFHKLYGYVKEDSYIEYENDSMKFSYSWKTKVFDFSWKEEGRWNYVCPKISYIPAERNIVAAIPNWFEVSMKNDNIRNFMKDWQEARSVMTEDMPILNLGVSYRYDKSNNMDKVTVGDGVVLDFTNTSSGLQSLIPLLVHLEFLYTKRFNTEQSKNILRIEEEGTLISIIWNYAKNKSHGEFNIEKVYSNFTEMKRTEVFLEEPEQNLFPPTQGVLAYRLMDWARGEKGGFLFVATHSPYMVTSFLEKDNENDISLFFNKESKDGRYVVSTATEKEVQELYDYSIDLFHNLESLG</sequence>
<dbReference type="InterPro" id="IPR027417">
    <property type="entry name" value="P-loop_NTPase"/>
</dbReference>
<dbReference type="PANTHER" id="PTHR43581:SF2">
    <property type="entry name" value="EXCINUCLEASE ATPASE SUBUNIT"/>
    <property type="match status" value="1"/>
</dbReference>
<evidence type="ECO:0000313" key="1">
    <source>
        <dbReference type="EMBL" id="MBU3837990.1"/>
    </source>
</evidence>
<comment type="caution">
    <text evidence="1">The sequence shown here is derived from an EMBL/GenBank/DDBJ whole genome shotgun (WGS) entry which is preliminary data.</text>
</comment>
<keyword evidence="1" id="KW-0067">ATP-binding</keyword>
<proteinExistence type="predicted"/>
<dbReference type="GO" id="GO:0016887">
    <property type="term" value="F:ATP hydrolysis activity"/>
    <property type="evidence" value="ECO:0007669"/>
    <property type="project" value="InterPro"/>
</dbReference>
<dbReference type="Proteomes" id="UP000783796">
    <property type="component" value="Unassembled WGS sequence"/>
</dbReference>
<dbReference type="PANTHER" id="PTHR43581">
    <property type="entry name" value="ATP/GTP PHOSPHATASE"/>
    <property type="match status" value="1"/>
</dbReference>
<keyword evidence="1" id="KW-0547">Nucleotide-binding</keyword>
<reference evidence="1" key="1">
    <citation type="journal article" date="2021" name="PeerJ">
        <title>Extensive microbial diversity within the chicken gut microbiome revealed by metagenomics and culture.</title>
        <authorList>
            <person name="Gilroy R."/>
            <person name="Ravi A."/>
            <person name="Getino M."/>
            <person name="Pursley I."/>
            <person name="Horton D.L."/>
            <person name="Alikhan N.F."/>
            <person name="Baker D."/>
            <person name="Gharbi K."/>
            <person name="Hall N."/>
            <person name="Watson M."/>
            <person name="Adriaenssens E.M."/>
            <person name="Foster-Nyarko E."/>
            <person name="Jarju S."/>
            <person name="Secka A."/>
            <person name="Antonio M."/>
            <person name="Oren A."/>
            <person name="Chaudhuri R.R."/>
            <person name="La Ragione R."/>
            <person name="Hildebrand F."/>
            <person name="Pallen M.J."/>
        </authorList>
    </citation>
    <scope>NUCLEOTIDE SEQUENCE</scope>
    <source>
        <strain evidence="1">G4-2901</strain>
    </source>
</reference>
<dbReference type="InterPro" id="IPR051396">
    <property type="entry name" value="Bact_Antivir_Def_Nuclease"/>
</dbReference>
<dbReference type="SUPFAM" id="SSF52540">
    <property type="entry name" value="P-loop containing nucleoside triphosphate hydrolases"/>
    <property type="match status" value="1"/>
</dbReference>
<dbReference type="AlphaFoldDB" id="A0A948WWS2"/>
<dbReference type="GO" id="GO:0005524">
    <property type="term" value="F:ATP binding"/>
    <property type="evidence" value="ECO:0007669"/>
    <property type="project" value="UniProtKB-KW"/>
</dbReference>
<name>A0A948WWS2_9BACT</name>